<dbReference type="InterPro" id="IPR016181">
    <property type="entry name" value="Acyl_CoA_acyltransferase"/>
</dbReference>
<dbReference type="InterPro" id="IPR051531">
    <property type="entry name" value="N-acetyltransferase"/>
</dbReference>
<keyword evidence="6" id="KW-1185">Reference proteome</keyword>
<dbReference type="SUPFAM" id="SSF55729">
    <property type="entry name" value="Acyl-CoA N-acyltransferases (Nat)"/>
    <property type="match status" value="1"/>
</dbReference>
<name>A0A1H7GXF1_9ACTN</name>
<dbReference type="RefSeq" id="WP_055508371.1">
    <property type="nucleotide sequence ID" value="NZ_BBZG01000005.1"/>
</dbReference>
<reference evidence="5 6" key="1">
    <citation type="submission" date="2016-10" db="EMBL/GenBank/DDBJ databases">
        <authorList>
            <person name="de Groot N.N."/>
        </authorList>
    </citation>
    <scope>NUCLEOTIDE SEQUENCE [LARGE SCALE GENOMIC DNA]</scope>
    <source>
        <strain evidence="5 6">DSM 43357</strain>
    </source>
</reference>
<dbReference type="GO" id="GO:0008999">
    <property type="term" value="F:protein-N-terminal-alanine acetyltransferase activity"/>
    <property type="evidence" value="ECO:0007669"/>
    <property type="project" value="TreeGrafter"/>
</dbReference>
<dbReference type="OrthoDB" id="2631610at2"/>
<dbReference type="Proteomes" id="UP000198953">
    <property type="component" value="Unassembled WGS sequence"/>
</dbReference>
<keyword evidence="2" id="KW-0012">Acyltransferase</keyword>
<proteinExistence type="inferred from homology"/>
<dbReference type="GO" id="GO:0005737">
    <property type="term" value="C:cytoplasm"/>
    <property type="evidence" value="ECO:0007669"/>
    <property type="project" value="TreeGrafter"/>
</dbReference>
<evidence type="ECO:0000313" key="5">
    <source>
        <dbReference type="EMBL" id="SEK42704.1"/>
    </source>
</evidence>
<feature type="domain" description="N-acetyltransferase" evidence="4">
    <location>
        <begin position="6"/>
        <end position="161"/>
    </location>
</feature>
<dbReference type="STRING" id="46177.SAMN05660976_00522"/>
<dbReference type="PANTHER" id="PTHR43792:SF8">
    <property type="entry name" value="[RIBOSOMAL PROTEIN US5]-ALANINE N-ACETYLTRANSFERASE"/>
    <property type="match status" value="1"/>
</dbReference>
<sequence>METPSVRLEPWSPDDLDLLRRLNAPEMTGHLGGPETDEQVEARHARYLKPGEAGSGGMFRVAHDGVAVGSVGYWQREWRGETVYETGWGILPEFQGRGLAGAAARAVVGLARAEGRHAHLHAYPSAGNEPSNAVCRRAGFTLLGEVEFEYPPGHFMRCNDWRADLTA</sequence>
<evidence type="ECO:0000313" key="6">
    <source>
        <dbReference type="Proteomes" id="UP000198953"/>
    </source>
</evidence>
<dbReference type="PROSITE" id="PS51186">
    <property type="entry name" value="GNAT"/>
    <property type="match status" value="1"/>
</dbReference>
<dbReference type="Gene3D" id="3.40.630.30">
    <property type="match status" value="1"/>
</dbReference>
<gene>
    <name evidence="5" type="ORF">SAMN05660976_00522</name>
</gene>
<dbReference type="PANTHER" id="PTHR43792">
    <property type="entry name" value="GNAT FAMILY, PUTATIVE (AFU_ORTHOLOGUE AFUA_3G00765)-RELATED-RELATED"/>
    <property type="match status" value="1"/>
</dbReference>
<dbReference type="Pfam" id="PF13302">
    <property type="entry name" value="Acetyltransf_3"/>
    <property type="match status" value="1"/>
</dbReference>
<evidence type="ECO:0000256" key="2">
    <source>
        <dbReference type="ARBA" id="ARBA00023315"/>
    </source>
</evidence>
<evidence type="ECO:0000259" key="4">
    <source>
        <dbReference type="PROSITE" id="PS51186"/>
    </source>
</evidence>
<dbReference type="AlphaFoldDB" id="A0A1H7GXF1"/>
<organism evidence="5 6">
    <name type="scientific">Nonomuraea pusilla</name>
    <dbReference type="NCBI Taxonomy" id="46177"/>
    <lineage>
        <taxon>Bacteria</taxon>
        <taxon>Bacillati</taxon>
        <taxon>Actinomycetota</taxon>
        <taxon>Actinomycetes</taxon>
        <taxon>Streptosporangiales</taxon>
        <taxon>Streptosporangiaceae</taxon>
        <taxon>Nonomuraea</taxon>
    </lineage>
</organism>
<comment type="similarity">
    <text evidence="3">Belongs to the acetyltransferase family. RimJ subfamily.</text>
</comment>
<accession>A0A1H7GXF1</accession>
<evidence type="ECO:0000256" key="1">
    <source>
        <dbReference type="ARBA" id="ARBA00022679"/>
    </source>
</evidence>
<dbReference type="EMBL" id="FOBF01000001">
    <property type="protein sequence ID" value="SEK42704.1"/>
    <property type="molecule type" value="Genomic_DNA"/>
</dbReference>
<dbReference type="InterPro" id="IPR000182">
    <property type="entry name" value="GNAT_dom"/>
</dbReference>
<keyword evidence="1 5" id="KW-0808">Transferase</keyword>
<evidence type="ECO:0000256" key="3">
    <source>
        <dbReference type="ARBA" id="ARBA00038502"/>
    </source>
</evidence>
<protein>
    <submittedName>
        <fullName evidence="5">Protein N-acetyltransferase, RimJ/RimL family</fullName>
    </submittedName>
</protein>